<evidence type="ECO:0000313" key="8">
    <source>
        <dbReference type="Proteomes" id="UP001549921"/>
    </source>
</evidence>
<dbReference type="EMBL" id="JBEDNZ010000019">
    <property type="protein sequence ID" value="KAL0820704.1"/>
    <property type="molecule type" value="Genomic_DNA"/>
</dbReference>
<proteinExistence type="inferred from homology"/>
<evidence type="ECO:0000313" key="7">
    <source>
        <dbReference type="EMBL" id="KAL0820704.1"/>
    </source>
</evidence>
<dbReference type="Pfam" id="PF08395">
    <property type="entry name" value="7tm_7"/>
    <property type="match status" value="1"/>
</dbReference>
<evidence type="ECO:0000256" key="1">
    <source>
        <dbReference type="ARBA" id="ARBA00004651"/>
    </source>
</evidence>
<dbReference type="Proteomes" id="UP001549921">
    <property type="component" value="Unassembled WGS sequence"/>
</dbReference>
<feature type="transmembrane region" description="Helical" evidence="6">
    <location>
        <begin position="396"/>
        <end position="419"/>
    </location>
</feature>
<evidence type="ECO:0000256" key="4">
    <source>
        <dbReference type="ARBA" id="ARBA00022989"/>
    </source>
</evidence>
<evidence type="ECO:0000256" key="3">
    <source>
        <dbReference type="ARBA" id="ARBA00022692"/>
    </source>
</evidence>
<evidence type="ECO:0000256" key="2">
    <source>
        <dbReference type="ARBA" id="ARBA00022475"/>
    </source>
</evidence>
<keyword evidence="2 6" id="KW-1003">Cell membrane</keyword>
<dbReference type="InterPro" id="IPR013604">
    <property type="entry name" value="7TM_chemorcpt"/>
</dbReference>
<feature type="transmembrane region" description="Helical" evidence="6">
    <location>
        <begin position="180"/>
        <end position="199"/>
    </location>
</feature>
<name>A0ABD0SLI1_LOXSC</name>
<dbReference type="AlphaFoldDB" id="A0ABD0SLI1"/>
<keyword evidence="6" id="KW-0675">Receptor</keyword>
<comment type="subcellular location">
    <subcellularLocation>
        <location evidence="1 6">Cell membrane</location>
        <topology evidence="1 6">Multi-pass membrane protein</topology>
    </subcellularLocation>
</comment>
<gene>
    <name evidence="7" type="ORF">ABMA28_006533</name>
</gene>
<dbReference type="GO" id="GO:0005886">
    <property type="term" value="C:plasma membrane"/>
    <property type="evidence" value="ECO:0007669"/>
    <property type="project" value="UniProtKB-SubCell"/>
</dbReference>
<reference evidence="7 8" key="1">
    <citation type="submission" date="2024-06" db="EMBL/GenBank/DDBJ databases">
        <title>A chromosome-level genome assembly of beet webworm, Loxostege sticticalis.</title>
        <authorList>
            <person name="Zhang Y."/>
        </authorList>
    </citation>
    <scope>NUCLEOTIDE SEQUENCE [LARGE SCALE GENOMIC DNA]</scope>
    <source>
        <strain evidence="7">AQ028</strain>
        <tissue evidence="7">Male pupae</tissue>
    </source>
</reference>
<dbReference type="GO" id="GO:0007165">
    <property type="term" value="P:signal transduction"/>
    <property type="evidence" value="ECO:0007669"/>
    <property type="project" value="UniProtKB-KW"/>
</dbReference>
<feature type="transmembrane region" description="Helical" evidence="6">
    <location>
        <begin position="89"/>
        <end position="109"/>
    </location>
</feature>
<feature type="transmembrane region" description="Helical" evidence="6">
    <location>
        <begin position="294"/>
        <end position="316"/>
    </location>
</feature>
<organism evidence="7 8">
    <name type="scientific">Loxostege sticticalis</name>
    <name type="common">Beet webworm moth</name>
    <dbReference type="NCBI Taxonomy" id="481309"/>
    <lineage>
        <taxon>Eukaryota</taxon>
        <taxon>Metazoa</taxon>
        <taxon>Ecdysozoa</taxon>
        <taxon>Arthropoda</taxon>
        <taxon>Hexapoda</taxon>
        <taxon>Insecta</taxon>
        <taxon>Pterygota</taxon>
        <taxon>Neoptera</taxon>
        <taxon>Endopterygota</taxon>
        <taxon>Lepidoptera</taxon>
        <taxon>Glossata</taxon>
        <taxon>Ditrysia</taxon>
        <taxon>Pyraloidea</taxon>
        <taxon>Crambidae</taxon>
        <taxon>Pyraustinae</taxon>
        <taxon>Loxostege</taxon>
    </lineage>
</organism>
<sequence length="423" mass="48401">MKNEIKIKHVPKDAYDTLEPINSLLKIFSLTTLSRRNGRLKITYSWPKRICAIATLIIATILASLIKFIKHFKDYTKNNNKIDVKFTDALLISNFIKFVQYIVDLHYVFKFGGHTNLKYFKLYDQIDEILGMTYNNMIKSKVSKATVTVCLIIVVCSVLAFAAWSMFSYYAGHMVHCMDYILFFVNTLTIIDMCANVILIEYRLKTVGDVLHDLYCAATTSLPAVNVVEDRHWLYYSKDKAPTSKNMRTSKCLGKIHLNNILWLNKCYLLIIEQATYINETFGARILINNSNQLFNIVTFISVAIRIFSGVMFPGLSSDKKIFIITACILIAICSSINIAWLVYRCEQSYGQRNTIIRIADHMLVDKNISESMRRTLSEFRNLVDSRPVQFTAMDFYPLSYGLVVSSASVVTTLTIILLQGLE</sequence>
<comment type="function">
    <text evidence="6">Gustatory receptor which mediates acceptance or avoidance behavior, depending on its substrates.</text>
</comment>
<keyword evidence="4 6" id="KW-1133">Transmembrane helix</keyword>
<feature type="transmembrane region" description="Helical" evidence="6">
    <location>
        <begin position="145"/>
        <end position="168"/>
    </location>
</feature>
<evidence type="ECO:0000256" key="5">
    <source>
        <dbReference type="ARBA" id="ARBA00023136"/>
    </source>
</evidence>
<protein>
    <recommendedName>
        <fullName evidence="6">Gustatory receptor</fullName>
    </recommendedName>
</protein>
<feature type="transmembrane region" description="Helical" evidence="6">
    <location>
        <begin position="322"/>
        <end position="344"/>
    </location>
</feature>
<comment type="caution">
    <text evidence="7">The sequence shown here is derived from an EMBL/GenBank/DDBJ whole genome shotgun (WGS) entry which is preliminary data.</text>
</comment>
<feature type="transmembrane region" description="Helical" evidence="6">
    <location>
        <begin position="50"/>
        <end position="69"/>
    </location>
</feature>
<keyword evidence="3 6" id="KW-0812">Transmembrane</keyword>
<comment type="similarity">
    <text evidence="6">Belongs to the insect chemoreceptor superfamily. Gustatory receptor (GR) family.</text>
</comment>
<keyword evidence="6" id="KW-0807">Transducer</keyword>
<accession>A0ABD0SLI1</accession>
<keyword evidence="5 6" id="KW-0472">Membrane</keyword>
<evidence type="ECO:0000256" key="6">
    <source>
        <dbReference type="RuleBase" id="RU363108"/>
    </source>
</evidence>